<dbReference type="Proteomes" id="UP001497623">
    <property type="component" value="Unassembled WGS sequence"/>
</dbReference>
<feature type="transmembrane region" description="Helical" evidence="1">
    <location>
        <begin position="228"/>
        <end position="249"/>
    </location>
</feature>
<evidence type="ECO:0000313" key="2">
    <source>
        <dbReference type="EMBL" id="CAL4137430.1"/>
    </source>
</evidence>
<feature type="transmembrane region" description="Helical" evidence="1">
    <location>
        <begin position="328"/>
        <end position="347"/>
    </location>
</feature>
<proteinExistence type="predicted"/>
<evidence type="ECO:0008006" key="4">
    <source>
        <dbReference type="Google" id="ProtNLM"/>
    </source>
</evidence>
<sequence length="450" mass="52780">MYSFQAKVDEIRLLEDNKKIFKFFKYVGMYLVKHDAGQFRVSFARLFISKVLWMLWHLIGSVLAVWVWQNRRKAELKNIGENYEDLSNVTLFFDICVILMLYLIIGPIQSSILRYTMEAFPTILKLVKKIEDLNFESMVESRYKRIKSTKIILRRRDEFEARQQRDQMDEMEPHPVVTTLGRSLTVTHFPYIYHNGIINEKPQLERTFSDNPVINKLANKGYDGLSKIWIGLTIIIGTTSFGMVCYNAIYTDELKDEVQLVLMCFYLVFPVITTWFCIVLIEHHRNMYKVLARMKDAAFNSKDKNMLREITTYVSTLQNLFQNLSENIFEFTLGINFAIFTIISTASTYEILQNLYILQGEGSGDLFANNIAYVFPLAVCLIHIYVVCKSTHDLTTRAYDHLRIRLKDMLPELLLENDKEKEQIFKTVETLYKNLKDWPPQVCIYGGFMV</sequence>
<feature type="transmembrane region" description="Helical" evidence="1">
    <location>
        <begin position="51"/>
        <end position="69"/>
    </location>
</feature>
<protein>
    <recommendedName>
        <fullName evidence="4">Gustatory receptor</fullName>
    </recommendedName>
</protein>
<evidence type="ECO:0000313" key="3">
    <source>
        <dbReference type="Proteomes" id="UP001497623"/>
    </source>
</evidence>
<keyword evidence="3" id="KW-1185">Reference proteome</keyword>
<comment type="caution">
    <text evidence="2">The sequence shown here is derived from an EMBL/GenBank/DDBJ whole genome shotgun (WGS) entry which is preliminary data.</text>
</comment>
<feature type="transmembrane region" description="Helical" evidence="1">
    <location>
        <begin position="89"/>
        <end position="108"/>
    </location>
</feature>
<dbReference type="AlphaFoldDB" id="A0AAV2RQ84"/>
<feature type="transmembrane region" description="Helical" evidence="1">
    <location>
        <begin position="261"/>
        <end position="281"/>
    </location>
</feature>
<reference evidence="2 3" key="1">
    <citation type="submission" date="2024-05" db="EMBL/GenBank/DDBJ databases">
        <authorList>
            <person name="Wallberg A."/>
        </authorList>
    </citation>
    <scope>NUCLEOTIDE SEQUENCE [LARGE SCALE GENOMIC DNA]</scope>
</reference>
<keyword evidence="1" id="KW-0812">Transmembrane</keyword>
<accession>A0AAV2RQ84</accession>
<feature type="non-terminal residue" evidence="2">
    <location>
        <position position="450"/>
    </location>
</feature>
<feature type="transmembrane region" description="Helical" evidence="1">
    <location>
        <begin position="367"/>
        <end position="388"/>
    </location>
</feature>
<keyword evidence="1" id="KW-1133">Transmembrane helix</keyword>
<name>A0AAV2RQ84_MEGNR</name>
<dbReference type="EMBL" id="CAXKWB010030376">
    <property type="protein sequence ID" value="CAL4137430.1"/>
    <property type="molecule type" value="Genomic_DNA"/>
</dbReference>
<organism evidence="2 3">
    <name type="scientific">Meganyctiphanes norvegica</name>
    <name type="common">Northern krill</name>
    <name type="synonym">Thysanopoda norvegica</name>
    <dbReference type="NCBI Taxonomy" id="48144"/>
    <lineage>
        <taxon>Eukaryota</taxon>
        <taxon>Metazoa</taxon>
        <taxon>Ecdysozoa</taxon>
        <taxon>Arthropoda</taxon>
        <taxon>Crustacea</taxon>
        <taxon>Multicrustacea</taxon>
        <taxon>Malacostraca</taxon>
        <taxon>Eumalacostraca</taxon>
        <taxon>Eucarida</taxon>
        <taxon>Euphausiacea</taxon>
        <taxon>Euphausiidae</taxon>
        <taxon>Meganyctiphanes</taxon>
    </lineage>
</organism>
<keyword evidence="1" id="KW-0472">Membrane</keyword>
<evidence type="ECO:0000256" key="1">
    <source>
        <dbReference type="SAM" id="Phobius"/>
    </source>
</evidence>
<gene>
    <name evidence="2" type="ORF">MNOR_LOCUS28085</name>
</gene>